<evidence type="ECO:0000313" key="2">
    <source>
        <dbReference type="EMBL" id="MDO3396999.1"/>
    </source>
</evidence>
<reference evidence="2" key="1">
    <citation type="submission" date="2023-06" db="EMBL/GenBank/DDBJ databases">
        <title>Genome sequence of Nocardioides sp. SOB44.</title>
        <authorList>
            <person name="Zhang G."/>
        </authorList>
    </citation>
    <scope>NUCLEOTIDE SEQUENCE</scope>
    <source>
        <strain evidence="2">SOB44</strain>
    </source>
</reference>
<protein>
    <recommendedName>
        <fullName evidence="4">DUF222 domain-containing protein</fullName>
    </recommendedName>
</protein>
<evidence type="ECO:0008006" key="4">
    <source>
        <dbReference type="Google" id="ProtNLM"/>
    </source>
</evidence>
<feature type="region of interest" description="Disordered" evidence="1">
    <location>
        <begin position="173"/>
        <end position="203"/>
    </location>
</feature>
<accession>A0ABT8TSR5</accession>
<comment type="caution">
    <text evidence="2">The sequence shown here is derived from an EMBL/GenBank/DDBJ whole genome shotgun (WGS) entry which is preliminary data.</text>
</comment>
<sequence length="203" mass="21126">MPRVWQSLGVVSVAEEWVPAFPGQRPPFAPGNTLSPTTHGAYSPRKVEPLAREFVELLLADEHTPAHVKAAAYRAELWALGRAEAQVQLLSEYLAARAEAAGDGIGDLTSESVRSAYLLLHRAESRAASSRSRLGLTPVSAARLGKHVAQGAAAQADVATAMAMLHRLEQEGRLPAGASGDGGSASVGAVSVEATELEGEGDG</sequence>
<name>A0ABT8TSR5_9ACTN</name>
<gene>
    <name evidence="2" type="ORF">QWJ41_14830</name>
</gene>
<proteinExistence type="predicted"/>
<dbReference type="EMBL" id="JAULSC010000016">
    <property type="protein sequence ID" value="MDO3396999.1"/>
    <property type="molecule type" value="Genomic_DNA"/>
</dbReference>
<evidence type="ECO:0000313" key="3">
    <source>
        <dbReference type="Proteomes" id="UP001168363"/>
    </source>
</evidence>
<dbReference type="Proteomes" id="UP001168363">
    <property type="component" value="Unassembled WGS sequence"/>
</dbReference>
<dbReference type="RefSeq" id="WP_302709179.1">
    <property type="nucleotide sequence ID" value="NZ_JAULSC010000016.1"/>
</dbReference>
<keyword evidence="3" id="KW-1185">Reference proteome</keyword>
<evidence type="ECO:0000256" key="1">
    <source>
        <dbReference type="SAM" id="MobiDB-lite"/>
    </source>
</evidence>
<organism evidence="2 3">
    <name type="scientific">Nocardioides cremeus</name>
    <dbReference type="NCBI Taxonomy" id="3058044"/>
    <lineage>
        <taxon>Bacteria</taxon>
        <taxon>Bacillati</taxon>
        <taxon>Actinomycetota</taxon>
        <taxon>Actinomycetes</taxon>
        <taxon>Propionibacteriales</taxon>
        <taxon>Nocardioidaceae</taxon>
        <taxon>Nocardioides</taxon>
    </lineage>
</organism>